<reference evidence="2" key="1">
    <citation type="submission" date="2016-10" db="EMBL/GenBank/DDBJ databases">
        <authorList>
            <person name="Varghese N."/>
            <person name="Submissions S."/>
        </authorList>
    </citation>
    <scope>NUCLEOTIDE SEQUENCE [LARGE SCALE GENOMIC DNA]</scope>
    <source>
        <strain evidence="2">KCTC 32247</strain>
    </source>
</reference>
<protein>
    <submittedName>
        <fullName evidence="1">Uncharacterized protein</fullName>
    </submittedName>
</protein>
<organism evidence="1 2">
    <name type="scientific">Pseudomonas oryzae</name>
    <dbReference type="NCBI Taxonomy" id="1392877"/>
    <lineage>
        <taxon>Bacteria</taxon>
        <taxon>Pseudomonadati</taxon>
        <taxon>Pseudomonadota</taxon>
        <taxon>Gammaproteobacteria</taxon>
        <taxon>Pseudomonadales</taxon>
        <taxon>Pseudomonadaceae</taxon>
        <taxon>Pseudomonas</taxon>
    </lineage>
</organism>
<name>A0A1H1ZKL9_9PSED</name>
<accession>A0A1H1ZKL9</accession>
<sequence length="698" mass="79965">MQLPPELSFLSAFFIEPSEAYKTASWLLSNFEDSIWDYSFDYDEPKRLDWNITLDDGSSLIAPKNDYLLRGLKYFLTSCTRDALGYLNETNSLAQQTKVFRCACHIIDYLLINSRRYQLSLYGLEGLTGGNLIEILGAISSTPESSESIYNWSNRLREYCLTLVDQTDKNALSETIKRNPKISVITKEQLEADTLGIPQDRIPEVRAALYLKNYYYSNKTAGRKPSTLLLSQEIYPETLWGKNQYKSTHPILCYNEATSLFEKEYPAAPVTSGPAEIMRDNTYFTYRRALYNLGILHEIGIPAPAIEALIEADRFMPQISSTGRFRSLPSEYVFKSLRHAIDFHLDYGDLLTKAFCRIALECKKLNISPASITQEDTQKLIGPKLLALGVNRLSLALQPVNTGQKRFGVKGEKLKYFERLRNNEGLLELMAVYIGGIQLTVGVLMARRQSELYNLEADGCLDSSEQWLICGIAKSTRHLFGYRRVEARPIEPIAVDMIKNLIKMQKILKRIGYINKLQKLFSLPDLRGAASLTNSSAYLYNRNLDFFCDYFETPLNSAGERYYFRQHQLRRFFAMLFFYCGSFARIDTLRWMLGQTDPQHVYRYITESTDGAVLAGAKAHYVAEQLHQGNVDNFLELADLLKKRHGTDKFSLIDTNDLEDQIQELMQDGWIEIEPEFFTDHQGQSFKVVARLIREDAA</sequence>
<gene>
    <name evidence="1" type="ORF">SAMN05216221_4299</name>
</gene>
<dbReference type="OrthoDB" id="8914001at2"/>
<dbReference type="SUPFAM" id="SSF56349">
    <property type="entry name" value="DNA breaking-rejoining enzymes"/>
    <property type="match status" value="1"/>
</dbReference>
<keyword evidence="2" id="KW-1185">Reference proteome</keyword>
<dbReference type="EMBL" id="LT629751">
    <property type="protein sequence ID" value="SDT33982.1"/>
    <property type="molecule type" value="Genomic_DNA"/>
</dbReference>
<dbReference type="GO" id="GO:0003677">
    <property type="term" value="F:DNA binding"/>
    <property type="evidence" value="ECO:0007669"/>
    <property type="project" value="InterPro"/>
</dbReference>
<dbReference type="Proteomes" id="UP000243359">
    <property type="component" value="Chromosome I"/>
</dbReference>
<dbReference type="AlphaFoldDB" id="A0A1H1ZKL9"/>
<evidence type="ECO:0000313" key="1">
    <source>
        <dbReference type="EMBL" id="SDT33982.1"/>
    </source>
</evidence>
<dbReference type="STRING" id="1392877.SAMN05216221_4299"/>
<dbReference type="InterPro" id="IPR011010">
    <property type="entry name" value="DNA_brk_join_enz"/>
</dbReference>
<proteinExistence type="predicted"/>
<dbReference type="RefSeq" id="WP_090352049.1">
    <property type="nucleotide sequence ID" value="NZ_LT629751.1"/>
</dbReference>
<evidence type="ECO:0000313" key="2">
    <source>
        <dbReference type="Proteomes" id="UP000243359"/>
    </source>
</evidence>